<feature type="compositionally biased region" description="Basic residues" evidence="1">
    <location>
        <begin position="31"/>
        <end position="47"/>
    </location>
</feature>
<dbReference type="Proteomes" id="UP000535491">
    <property type="component" value="Unassembled WGS sequence"/>
</dbReference>
<feature type="region of interest" description="Disordered" evidence="1">
    <location>
        <begin position="31"/>
        <end position="53"/>
    </location>
</feature>
<evidence type="ECO:0000313" key="3">
    <source>
        <dbReference type="Proteomes" id="UP000535491"/>
    </source>
</evidence>
<accession>A0A7W1WQG6</accession>
<protein>
    <submittedName>
        <fullName evidence="2">Uncharacterized protein</fullName>
    </submittedName>
</protein>
<name>A0A7W1WQG6_9BACL</name>
<evidence type="ECO:0000256" key="1">
    <source>
        <dbReference type="SAM" id="MobiDB-lite"/>
    </source>
</evidence>
<organism evidence="2 3">
    <name type="scientific">Paenactinomyces guangxiensis</name>
    <dbReference type="NCBI Taxonomy" id="1490290"/>
    <lineage>
        <taxon>Bacteria</taxon>
        <taxon>Bacillati</taxon>
        <taxon>Bacillota</taxon>
        <taxon>Bacilli</taxon>
        <taxon>Bacillales</taxon>
        <taxon>Thermoactinomycetaceae</taxon>
        <taxon>Paenactinomyces</taxon>
    </lineage>
</organism>
<reference evidence="2 3" key="1">
    <citation type="submission" date="2020-07" db="EMBL/GenBank/DDBJ databases">
        <authorList>
            <person name="Feng H."/>
        </authorList>
    </citation>
    <scope>NUCLEOTIDE SEQUENCE [LARGE SCALE GENOMIC DNA]</scope>
    <source>
        <strain evidence="3">s-10</strain>
    </source>
</reference>
<dbReference type="RefSeq" id="WP_181751297.1">
    <property type="nucleotide sequence ID" value="NZ_JACEIQ010000005.1"/>
</dbReference>
<evidence type="ECO:0000313" key="2">
    <source>
        <dbReference type="EMBL" id="MBA4494053.1"/>
    </source>
</evidence>
<gene>
    <name evidence="2" type="ORF">H1191_07010</name>
</gene>
<dbReference type="AlphaFoldDB" id="A0A7W1WQG6"/>
<sequence length="53" mass="6369">MRYTRVVEEADEVPMWELQVRNRELFQKYSPKRTVSKNKHSSPRRMKSAFAIG</sequence>
<comment type="caution">
    <text evidence="2">The sequence shown here is derived from an EMBL/GenBank/DDBJ whole genome shotgun (WGS) entry which is preliminary data.</text>
</comment>
<dbReference type="EMBL" id="JACEIQ010000005">
    <property type="protein sequence ID" value="MBA4494053.1"/>
    <property type="molecule type" value="Genomic_DNA"/>
</dbReference>
<keyword evidence="3" id="KW-1185">Reference proteome</keyword>
<proteinExistence type="predicted"/>